<evidence type="ECO:0000313" key="2">
    <source>
        <dbReference type="EMBL" id="GFH30186.1"/>
    </source>
</evidence>
<feature type="region of interest" description="Disordered" evidence="1">
    <location>
        <begin position="1"/>
        <end position="29"/>
    </location>
</feature>
<feature type="non-terminal residue" evidence="2">
    <location>
        <position position="77"/>
    </location>
</feature>
<accession>A0A6A0ABS7</accession>
<dbReference type="Proteomes" id="UP000485058">
    <property type="component" value="Unassembled WGS sequence"/>
</dbReference>
<name>A0A6A0ABS7_HAELA</name>
<gene>
    <name evidence="2" type="ORF">HaLaN_28986</name>
</gene>
<protein>
    <submittedName>
        <fullName evidence="2">Uncharacterized protein</fullName>
    </submittedName>
</protein>
<evidence type="ECO:0000256" key="1">
    <source>
        <dbReference type="SAM" id="MobiDB-lite"/>
    </source>
</evidence>
<dbReference type="EMBL" id="BLLF01004754">
    <property type="protein sequence ID" value="GFH30186.1"/>
    <property type="molecule type" value="Genomic_DNA"/>
</dbReference>
<dbReference type="AlphaFoldDB" id="A0A6A0ABS7"/>
<proteinExistence type="predicted"/>
<sequence>MVWPARQPTVQSNKDPEPPRSTAPALDEHDTAAVHGCGAWPWRAWRARQPCALPIRSNIFSLCFSATEPHVSNAPDG</sequence>
<reference evidence="2 3" key="1">
    <citation type="submission" date="2020-02" db="EMBL/GenBank/DDBJ databases">
        <title>Draft genome sequence of Haematococcus lacustris strain NIES-144.</title>
        <authorList>
            <person name="Morimoto D."/>
            <person name="Nakagawa S."/>
            <person name="Yoshida T."/>
            <person name="Sawayama S."/>
        </authorList>
    </citation>
    <scope>NUCLEOTIDE SEQUENCE [LARGE SCALE GENOMIC DNA]</scope>
    <source>
        <strain evidence="2 3">NIES-144</strain>
    </source>
</reference>
<keyword evidence="3" id="KW-1185">Reference proteome</keyword>
<comment type="caution">
    <text evidence="2">The sequence shown here is derived from an EMBL/GenBank/DDBJ whole genome shotgun (WGS) entry which is preliminary data.</text>
</comment>
<organism evidence="2 3">
    <name type="scientific">Haematococcus lacustris</name>
    <name type="common">Green alga</name>
    <name type="synonym">Haematococcus pluvialis</name>
    <dbReference type="NCBI Taxonomy" id="44745"/>
    <lineage>
        <taxon>Eukaryota</taxon>
        <taxon>Viridiplantae</taxon>
        <taxon>Chlorophyta</taxon>
        <taxon>core chlorophytes</taxon>
        <taxon>Chlorophyceae</taxon>
        <taxon>CS clade</taxon>
        <taxon>Chlamydomonadales</taxon>
        <taxon>Haematococcaceae</taxon>
        <taxon>Haematococcus</taxon>
    </lineage>
</organism>
<evidence type="ECO:0000313" key="3">
    <source>
        <dbReference type="Proteomes" id="UP000485058"/>
    </source>
</evidence>